<protein>
    <submittedName>
        <fullName evidence="2">Uncharacterized protein</fullName>
    </submittedName>
</protein>
<keyword evidence="3" id="KW-1185">Reference proteome</keyword>
<proteinExistence type="predicted"/>
<evidence type="ECO:0000313" key="2">
    <source>
        <dbReference type="Ensembl" id="ENSSRHP00000010868.1"/>
    </source>
</evidence>
<reference evidence="2" key="2">
    <citation type="submission" date="2025-09" db="UniProtKB">
        <authorList>
            <consortium name="Ensembl"/>
        </authorList>
    </citation>
    <scope>IDENTIFICATION</scope>
</reference>
<dbReference type="Ensembl" id="ENSSRHT00000011280.1">
    <property type="protein sequence ID" value="ENSSRHP00000010868.1"/>
    <property type="gene ID" value="ENSSRHG00000006250.1"/>
</dbReference>
<dbReference type="InterPro" id="IPR002213">
    <property type="entry name" value="UDP_glucos_trans"/>
</dbReference>
<dbReference type="Proteomes" id="UP000472270">
    <property type="component" value="Unassembled WGS sequence"/>
</dbReference>
<name>A0A673GF27_9TELE</name>
<evidence type="ECO:0000313" key="3">
    <source>
        <dbReference type="Proteomes" id="UP000472270"/>
    </source>
</evidence>
<keyword evidence="1" id="KW-0808">Transferase</keyword>
<dbReference type="AlphaFoldDB" id="A0A673GF27"/>
<dbReference type="Pfam" id="PF00201">
    <property type="entry name" value="UDPGT"/>
    <property type="match status" value="1"/>
</dbReference>
<reference evidence="2" key="1">
    <citation type="submission" date="2025-08" db="UniProtKB">
        <authorList>
            <consortium name="Ensembl"/>
        </authorList>
    </citation>
    <scope>IDENTIFICATION</scope>
</reference>
<dbReference type="SUPFAM" id="SSF53756">
    <property type="entry name" value="UDP-Glycosyltransferase/glycogen phosphorylase"/>
    <property type="match status" value="1"/>
</dbReference>
<evidence type="ECO:0000256" key="1">
    <source>
        <dbReference type="ARBA" id="ARBA00022679"/>
    </source>
</evidence>
<sequence>MLVRLRACAGWKVLVMPVDGSHWLSMKILVEELSQRGHEMVVLVPKTSVLIRVSGNYPTKSFHVPYTLAELDANLEHIKNNLFEKLLQVTVIFANLGNLMQFTYLQVKACERLLYNEPLIKSLRETGFDVLLTDPFLPCAAHCPSPPSFVPRFFTETRLTVFRVFLCHKLFARFDELSSRYLQKDTAEDGADWLLMNDFTFEYPKTRIYKKGGVVRMYVKLTSERCLSDV</sequence>
<dbReference type="GO" id="GO:0008194">
    <property type="term" value="F:UDP-glycosyltransferase activity"/>
    <property type="evidence" value="ECO:0007669"/>
    <property type="project" value="InterPro"/>
</dbReference>
<accession>A0A673GF27</accession>
<organism evidence="2 3">
    <name type="scientific">Sinocyclocheilus rhinocerous</name>
    <dbReference type="NCBI Taxonomy" id="307959"/>
    <lineage>
        <taxon>Eukaryota</taxon>
        <taxon>Metazoa</taxon>
        <taxon>Chordata</taxon>
        <taxon>Craniata</taxon>
        <taxon>Vertebrata</taxon>
        <taxon>Euteleostomi</taxon>
        <taxon>Actinopterygii</taxon>
        <taxon>Neopterygii</taxon>
        <taxon>Teleostei</taxon>
        <taxon>Ostariophysi</taxon>
        <taxon>Cypriniformes</taxon>
        <taxon>Cyprinidae</taxon>
        <taxon>Cyprininae</taxon>
        <taxon>Sinocyclocheilus</taxon>
    </lineage>
</organism>